<protein>
    <recommendedName>
        <fullName evidence="9">Major facilitator superfamily (MFS) profile domain-containing protein</fullName>
    </recommendedName>
</protein>
<feature type="transmembrane region" description="Helical" evidence="8">
    <location>
        <begin position="541"/>
        <end position="561"/>
    </location>
</feature>
<dbReference type="InterPro" id="IPR050360">
    <property type="entry name" value="MFS_Sugar_Transporters"/>
</dbReference>
<dbReference type="PRINTS" id="PR00171">
    <property type="entry name" value="SUGRTRNSPORT"/>
</dbReference>
<organism evidence="10 11">
    <name type="scientific">Physocladia obscura</name>
    <dbReference type="NCBI Taxonomy" id="109957"/>
    <lineage>
        <taxon>Eukaryota</taxon>
        <taxon>Fungi</taxon>
        <taxon>Fungi incertae sedis</taxon>
        <taxon>Chytridiomycota</taxon>
        <taxon>Chytridiomycota incertae sedis</taxon>
        <taxon>Chytridiomycetes</taxon>
        <taxon>Chytridiales</taxon>
        <taxon>Chytriomycetaceae</taxon>
        <taxon>Physocladia</taxon>
    </lineage>
</organism>
<dbReference type="Proteomes" id="UP001211907">
    <property type="component" value="Unassembled WGS sequence"/>
</dbReference>
<feature type="domain" description="Major facilitator superfamily (MFS) profile" evidence="9">
    <location>
        <begin position="202"/>
        <end position="666"/>
    </location>
</feature>
<dbReference type="Pfam" id="PF00083">
    <property type="entry name" value="Sugar_tr"/>
    <property type="match status" value="1"/>
</dbReference>
<dbReference type="PROSITE" id="PS50850">
    <property type="entry name" value="MFS"/>
    <property type="match status" value="1"/>
</dbReference>
<keyword evidence="5 8" id="KW-1133">Transmembrane helix</keyword>
<evidence type="ECO:0000256" key="6">
    <source>
        <dbReference type="ARBA" id="ARBA00023136"/>
    </source>
</evidence>
<dbReference type="GO" id="GO:0005351">
    <property type="term" value="F:carbohydrate:proton symporter activity"/>
    <property type="evidence" value="ECO:0007669"/>
    <property type="project" value="TreeGrafter"/>
</dbReference>
<keyword evidence="3" id="KW-0813">Transport</keyword>
<feature type="transmembrane region" description="Helical" evidence="8">
    <location>
        <begin position="257"/>
        <end position="278"/>
    </location>
</feature>
<dbReference type="Gene3D" id="1.20.1250.20">
    <property type="entry name" value="MFS general substrate transporter like domains"/>
    <property type="match status" value="1"/>
</dbReference>
<evidence type="ECO:0000313" key="10">
    <source>
        <dbReference type="EMBL" id="KAJ3124285.1"/>
    </source>
</evidence>
<dbReference type="InterPro" id="IPR036259">
    <property type="entry name" value="MFS_trans_sf"/>
</dbReference>
<feature type="compositionally biased region" description="Basic and acidic residues" evidence="7">
    <location>
        <begin position="60"/>
        <end position="72"/>
    </location>
</feature>
<feature type="transmembrane region" description="Helical" evidence="8">
    <location>
        <begin position="384"/>
        <end position="407"/>
    </location>
</feature>
<keyword evidence="11" id="KW-1185">Reference proteome</keyword>
<evidence type="ECO:0000256" key="2">
    <source>
        <dbReference type="ARBA" id="ARBA00010992"/>
    </source>
</evidence>
<keyword evidence="6 8" id="KW-0472">Membrane</keyword>
<feature type="transmembrane region" description="Helical" evidence="8">
    <location>
        <begin position="617"/>
        <end position="635"/>
    </location>
</feature>
<reference evidence="10" key="1">
    <citation type="submission" date="2020-05" db="EMBL/GenBank/DDBJ databases">
        <title>Phylogenomic resolution of chytrid fungi.</title>
        <authorList>
            <person name="Stajich J.E."/>
            <person name="Amses K."/>
            <person name="Simmons R."/>
            <person name="Seto K."/>
            <person name="Myers J."/>
            <person name="Bonds A."/>
            <person name="Quandt C.A."/>
            <person name="Barry K."/>
            <person name="Liu P."/>
            <person name="Grigoriev I."/>
            <person name="Longcore J.E."/>
            <person name="James T.Y."/>
        </authorList>
    </citation>
    <scope>NUCLEOTIDE SEQUENCE</scope>
    <source>
        <strain evidence="10">JEL0513</strain>
    </source>
</reference>
<sequence>MTTTCEVLRPPSSPITFMIMPATSSEDYFYADCERTLFADNYQEPPPASDATISDSEDAYSDRDHGEAECSRNDRGGALDLLAFACQLSTQPSSPQPLSQPLLEQSCSTITATRISLLNSSPCTSPNILAARESFPFNESSTVIYVPATATDTHPPALSSAFVTVQVSLALLQATEKEVKLKAVRMWNEQCATLDMSYKWLVSLAASLGGLLFGYEIGVIGQVLGMSGFQNEFGMVALNTTTDMSAYLENTDNGRSAWVVASFLFGSVLGSLLVGGVVETLGHKYAVVCGSVVVAVGALVQATAGISSQSMGTGWGLLIGGRAVAGVALGVVSMVIPLYLADTAAPHSRHALTSVYQLMITVGIFTAVAVNAALVAGLTAASAGAWRGALAAPLVPALGLAAVVTLIPPPPRWLCERGRHDDAILALARLRGAAPDDVAVRAEYEDIAQTIKFEHSVALKSWADLLHKHSRKHLLIAVLNQTFQQLSAINIFFFYSAAIFNAMRYFDETHVLISLPLASAAVNLLATFPGIWAVDFFKRKPLLIVGSVLMFLAHVLLFGFLTASSSSSSSGFAWAAVAAIYLFIAAFAITWGPVVWSYQAELFPLRIRAKASAVATAANWTWNALLALAFPYILQDLSYQPTVYCIFAAFCFLSLIYSYFFVPETKGLSPDEIDTLFGVEY</sequence>
<dbReference type="EMBL" id="JADGJH010000682">
    <property type="protein sequence ID" value="KAJ3124285.1"/>
    <property type="molecule type" value="Genomic_DNA"/>
</dbReference>
<dbReference type="SUPFAM" id="SSF103473">
    <property type="entry name" value="MFS general substrate transporter"/>
    <property type="match status" value="1"/>
</dbReference>
<accession>A0AAD5XDB7</accession>
<feature type="region of interest" description="Disordered" evidence="7">
    <location>
        <begin position="40"/>
        <end position="72"/>
    </location>
</feature>
<evidence type="ECO:0000259" key="9">
    <source>
        <dbReference type="PROSITE" id="PS50850"/>
    </source>
</evidence>
<evidence type="ECO:0000256" key="3">
    <source>
        <dbReference type="ARBA" id="ARBA00022448"/>
    </source>
</evidence>
<evidence type="ECO:0000256" key="4">
    <source>
        <dbReference type="ARBA" id="ARBA00022692"/>
    </source>
</evidence>
<comment type="similarity">
    <text evidence="2">Belongs to the major facilitator superfamily. Sugar transporter (TC 2.A.1.1) family.</text>
</comment>
<evidence type="ECO:0000256" key="1">
    <source>
        <dbReference type="ARBA" id="ARBA00004141"/>
    </source>
</evidence>
<dbReference type="InterPro" id="IPR020846">
    <property type="entry name" value="MFS_dom"/>
</dbReference>
<evidence type="ECO:0000256" key="5">
    <source>
        <dbReference type="ARBA" id="ARBA00022989"/>
    </source>
</evidence>
<feature type="transmembrane region" description="Helical" evidence="8">
    <location>
        <begin position="319"/>
        <end position="341"/>
    </location>
</feature>
<comment type="subcellular location">
    <subcellularLocation>
        <location evidence="1">Membrane</location>
        <topology evidence="1">Multi-pass membrane protein</topology>
    </subcellularLocation>
</comment>
<dbReference type="NCBIfam" id="TIGR00879">
    <property type="entry name" value="SP"/>
    <property type="match status" value="1"/>
</dbReference>
<evidence type="ECO:0000313" key="11">
    <source>
        <dbReference type="Proteomes" id="UP001211907"/>
    </source>
</evidence>
<feature type="transmembrane region" description="Helical" evidence="8">
    <location>
        <begin position="573"/>
        <end position="596"/>
    </location>
</feature>
<dbReference type="AlphaFoldDB" id="A0AAD5XDB7"/>
<feature type="transmembrane region" description="Helical" evidence="8">
    <location>
        <begin position="474"/>
        <end position="500"/>
    </location>
</feature>
<dbReference type="InterPro" id="IPR005828">
    <property type="entry name" value="MFS_sugar_transport-like"/>
</dbReference>
<dbReference type="PANTHER" id="PTHR48022:SF2">
    <property type="entry name" value="PLASTIDIC GLUCOSE TRANSPORTER 4"/>
    <property type="match status" value="1"/>
</dbReference>
<dbReference type="PANTHER" id="PTHR48022">
    <property type="entry name" value="PLASTIDIC GLUCOSE TRANSPORTER 4"/>
    <property type="match status" value="1"/>
</dbReference>
<proteinExistence type="inferred from homology"/>
<feature type="transmembrane region" description="Helical" evidence="8">
    <location>
        <begin position="512"/>
        <end position="534"/>
    </location>
</feature>
<dbReference type="GO" id="GO:0016020">
    <property type="term" value="C:membrane"/>
    <property type="evidence" value="ECO:0007669"/>
    <property type="project" value="UniProtKB-SubCell"/>
</dbReference>
<keyword evidence="4 8" id="KW-0812">Transmembrane</keyword>
<feature type="transmembrane region" description="Helical" evidence="8">
    <location>
        <begin position="353"/>
        <end position="378"/>
    </location>
</feature>
<name>A0AAD5XDB7_9FUNG</name>
<feature type="transmembrane region" description="Helical" evidence="8">
    <location>
        <begin position="285"/>
        <end position="307"/>
    </location>
</feature>
<dbReference type="InterPro" id="IPR003663">
    <property type="entry name" value="Sugar/inositol_transpt"/>
</dbReference>
<gene>
    <name evidence="10" type="ORF">HK100_011298</name>
</gene>
<evidence type="ECO:0000256" key="7">
    <source>
        <dbReference type="SAM" id="MobiDB-lite"/>
    </source>
</evidence>
<feature type="transmembrane region" description="Helical" evidence="8">
    <location>
        <begin position="641"/>
        <end position="662"/>
    </location>
</feature>
<evidence type="ECO:0000256" key="8">
    <source>
        <dbReference type="SAM" id="Phobius"/>
    </source>
</evidence>
<comment type="caution">
    <text evidence="10">The sequence shown here is derived from an EMBL/GenBank/DDBJ whole genome shotgun (WGS) entry which is preliminary data.</text>
</comment>
<feature type="transmembrane region" description="Helical" evidence="8">
    <location>
        <begin position="200"/>
        <end position="224"/>
    </location>
</feature>